<organism evidence="1 2">
    <name type="scientific">Komagataeibacter europaeus NBRC 3261</name>
    <dbReference type="NCBI Taxonomy" id="1234669"/>
    <lineage>
        <taxon>Bacteria</taxon>
        <taxon>Pseudomonadati</taxon>
        <taxon>Pseudomonadota</taxon>
        <taxon>Alphaproteobacteria</taxon>
        <taxon>Acetobacterales</taxon>
        <taxon>Acetobacteraceae</taxon>
        <taxon>Komagataeibacter</taxon>
    </lineage>
</organism>
<evidence type="ECO:0000313" key="2">
    <source>
        <dbReference type="Proteomes" id="UP000032675"/>
    </source>
</evidence>
<sequence length="61" mass="6595">MTPAVDTITPSPAASPVVAAGLSVATDEIPTRSQTTHMIYSRHRRALRDYARTLNTPTDNT</sequence>
<dbReference type="RefSeq" id="WP_010509058.1">
    <property type="nucleotide sequence ID" value="NZ_BANI01000149.1"/>
</dbReference>
<dbReference type="EMBL" id="BANI01000149">
    <property type="protein sequence ID" value="GAN97377.1"/>
    <property type="molecule type" value="Genomic_DNA"/>
</dbReference>
<name>A0A0D6Q1D1_KOMEU</name>
<dbReference type="Proteomes" id="UP000032675">
    <property type="component" value="Unassembled WGS sequence"/>
</dbReference>
<comment type="caution">
    <text evidence="1">The sequence shown here is derived from an EMBL/GenBank/DDBJ whole genome shotgun (WGS) entry which is preliminary data.</text>
</comment>
<accession>A0A0D6Q1D1</accession>
<evidence type="ECO:0000313" key="1">
    <source>
        <dbReference type="EMBL" id="GAN97377.1"/>
    </source>
</evidence>
<protein>
    <submittedName>
        <fullName evidence="1">Uncharacterized protein</fullName>
    </submittedName>
</protein>
<dbReference type="AlphaFoldDB" id="A0A0D6Q1D1"/>
<reference evidence="1 2" key="1">
    <citation type="submission" date="2012-11" db="EMBL/GenBank/DDBJ databases">
        <title>Whole genome sequence of Gluconacetobacter europaeus NBRC3261.</title>
        <authorList>
            <person name="Azuma Y."/>
            <person name="Higashiura N."/>
            <person name="Hirakawa H."/>
            <person name="Matsushita K."/>
        </authorList>
    </citation>
    <scope>NUCLEOTIDE SEQUENCE [LARGE SCALE GENOMIC DNA]</scope>
    <source>
        <strain evidence="1 2">NBRC 3261</strain>
    </source>
</reference>
<proteinExistence type="predicted"/>
<gene>
    <name evidence="1" type="ORF">Geu3261_0169_026</name>
</gene>